<dbReference type="InterPro" id="IPR036781">
    <property type="entry name" value="Smr_assoc-like_sf"/>
</dbReference>
<proteinExistence type="predicted"/>
<keyword evidence="2" id="KW-1185">Reference proteome</keyword>
<sequence>MKYKIGDLVRFVDEPIEGHITSFQQNEIVGVTDESGFEIPVLISKITLVHGNMRRADDDESPRSSSASNQRFVERGIYLGVDGEQRDGLAKFFIINHSSFELLVSIGERSGNKTTGLFAEKISSQDFIQFYTANFSSMGKWPNFDIQILRHSTQANLSTEPISKAFRVKPLDLIQSKEHDPIMEAKVWRFELDKPEENIGVDKLKDHFISHRPNRR</sequence>
<name>A0ABQ3HVR4_9SPHI</name>
<evidence type="ECO:0000313" key="1">
    <source>
        <dbReference type="EMBL" id="GHE38397.1"/>
    </source>
</evidence>
<organism evidence="1 2">
    <name type="scientific">Sphingobacterium griseoflavum</name>
    <dbReference type="NCBI Taxonomy" id="1474952"/>
    <lineage>
        <taxon>Bacteria</taxon>
        <taxon>Pseudomonadati</taxon>
        <taxon>Bacteroidota</taxon>
        <taxon>Sphingobacteriia</taxon>
        <taxon>Sphingobacteriales</taxon>
        <taxon>Sphingobacteriaceae</taxon>
        <taxon>Sphingobacterium</taxon>
    </lineage>
</organism>
<dbReference type="Gene3D" id="2.60.40.1600">
    <property type="entry name" value="Smr-associated-like"/>
    <property type="match status" value="1"/>
</dbReference>
<dbReference type="SUPFAM" id="SSF158949">
    <property type="entry name" value="Smr-associated domain-like"/>
    <property type="match status" value="1"/>
</dbReference>
<accession>A0ABQ3HVR4</accession>
<gene>
    <name evidence="1" type="ORF">GCM10017764_22220</name>
</gene>
<protein>
    <submittedName>
        <fullName evidence="1">Uncharacterized protein</fullName>
    </submittedName>
</protein>
<dbReference type="Proteomes" id="UP000620550">
    <property type="component" value="Unassembled WGS sequence"/>
</dbReference>
<dbReference type="RefSeq" id="WP_189626720.1">
    <property type="nucleotide sequence ID" value="NZ_BNAF01000007.1"/>
</dbReference>
<dbReference type="EMBL" id="BNAF01000007">
    <property type="protein sequence ID" value="GHE38397.1"/>
    <property type="molecule type" value="Genomic_DNA"/>
</dbReference>
<reference evidence="2" key="1">
    <citation type="journal article" date="2019" name="Int. J. Syst. Evol. Microbiol.">
        <title>The Global Catalogue of Microorganisms (GCM) 10K type strain sequencing project: providing services to taxonomists for standard genome sequencing and annotation.</title>
        <authorList>
            <consortium name="The Broad Institute Genomics Platform"/>
            <consortium name="The Broad Institute Genome Sequencing Center for Infectious Disease"/>
            <person name="Wu L."/>
            <person name="Ma J."/>
        </authorList>
    </citation>
    <scope>NUCLEOTIDE SEQUENCE [LARGE SCALE GENOMIC DNA]</scope>
    <source>
        <strain evidence="2">CGMCC 1.12966</strain>
    </source>
</reference>
<evidence type="ECO:0000313" key="2">
    <source>
        <dbReference type="Proteomes" id="UP000620550"/>
    </source>
</evidence>
<comment type="caution">
    <text evidence="1">The sequence shown here is derived from an EMBL/GenBank/DDBJ whole genome shotgun (WGS) entry which is preliminary data.</text>
</comment>